<name>A0AAV7J9R8_COTGL</name>
<evidence type="ECO:0000256" key="4">
    <source>
        <dbReference type="ARBA" id="ARBA00023212"/>
    </source>
</evidence>
<gene>
    <name evidence="7" type="ORF">KQX54_020828</name>
</gene>
<keyword evidence="4" id="KW-0206">Cytoskeleton</keyword>
<organism evidence="7 8">
    <name type="scientific">Cotesia glomerata</name>
    <name type="common">Lepidopteran parasitic wasp</name>
    <name type="synonym">Apanteles glomeratus</name>
    <dbReference type="NCBI Taxonomy" id="32391"/>
    <lineage>
        <taxon>Eukaryota</taxon>
        <taxon>Metazoa</taxon>
        <taxon>Ecdysozoa</taxon>
        <taxon>Arthropoda</taxon>
        <taxon>Hexapoda</taxon>
        <taxon>Insecta</taxon>
        <taxon>Pterygota</taxon>
        <taxon>Neoptera</taxon>
        <taxon>Endopterygota</taxon>
        <taxon>Hymenoptera</taxon>
        <taxon>Apocrita</taxon>
        <taxon>Ichneumonoidea</taxon>
        <taxon>Braconidae</taxon>
        <taxon>Microgastrinae</taxon>
        <taxon>Cotesia</taxon>
    </lineage>
</organism>
<dbReference type="GO" id="GO:0060294">
    <property type="term" value="P:cilium movement involved in cell motility"/>
    <property type="evidence" value="ECO:0007669"/>
    <property type="project" value="InterPro"/>
</dbReference>
<dbReference type="CDD" id="cd22963">
    <property type="entry name" value="DD_CrRSP4-like"/>
    <property type="match status" value="1"/>
</dbReference>
<protein>
    <submittedName>
        <fullName evidence="7">Uncharacterized protein</fullName>
    </submittedName>
</protein>
<dbReference type="PANTHER" id="PTHR13159:SF0">
    <property type="entry name" value="RADIAL SPOKE HEAD 6 HOMOLOG A"/>
    <property type="match status" value="1"/>
</dbReference>
<evidence type="ECO:0000256" key="1">
    <source>
        <dbReference type="ARBA" id="ARBA00004430"/>
    </source>
</evidence>
<dbReference type="PANTHER" id="PTHR13159">
    <property type="entry name" value="RADIAL SPOKEHEAD-RELATED"/>
    <property type="match status" value="1"/>
</dbReference>
<keyword evidence="8" id="KW-1185">Reference proteome</keyword>
<evidence type="ECO:0000256" key="5">
    <source>
        <dbReference type="ARBA" id="ARBA00023273"/>
    </source>
</evidence>
<keyword evidence="5" id="KW-0966">Cell projection</keyword>
<dbReference type="Pfam" id="PF04712">
    <property type="entry name" value="Radial_spoke"/>
    <property type="match status" value="2"/>
</dbReference>
<dbReference type="Proteomes" id="UP000826195">
    <property type="component" value="Unassembled WGS sequence"/>
</dbReference>
<dbReference type="EMBL" id="JAHXZJ010000001">
    <property type="protein sequence ID" value="KAH0568422.1"/>
    <property type="molecule type" value="Genomic_DNA"/>
</dbReference>
<sequence>MPLSFNIDQVPQPELLSIQHDIQRAKMFLKRHSTDSGDNLYDHLSELLAKILSEQPQNAVDFFEEYSRQLKEKRIKKSRIQKVYTTPTEFVETTRLIKLFQPTTEEVEHKIKTYYEKSVIPIPNLIELVHYLEQFDVGFPKSECTLLNLSIRKLVTEKEILNVRFWGKILGSPKNYYVVEAELCEEELTRRLRVESEENPEIEEEIGTGLNEKVYLVCNSPGLDDWIELPSVTPQQIVVARQIIRYFTGCLETTVQTFPHFPGNEGNYLRVQIARITATTLISPVGYFIFKNSDDEEAGKLSINPNYHPLSVKDLTDPSLSNWCHHNRYIYEDGQTTSWDSSEEESDEDSSEEEEEEDEDEVGPSLLTSLSKDTLLGAVPAWTLRLSSEIQLDTAIATVRSNLWPGAIAFAKSGVCGNVYIGSGHKYDICNYRPPETPLVENQYKIGSEKEDRTLEEEIDNHELQLPENLKS</sequence>
<evidence type="ECO:0000313" key="7">
    <source>
        <dbReference type="EMBL" id="KAH0568422.1"/>
    </source>
</evidence>
<comment type="caution">
    <text evidence="7">The sequence shown here is derived from an EMBL/GenBank/DDBJ whole genome shotgun (WGS) entry which is preliminary data.</text>
</comment>
<proteinExistence type="predicted"/>
<keyword evidence="3" id="KW-0969">Cilium</keyword>
<evidence type="ECO:0000256" key="2">
    <source>
        <dbReference type="ARBA" id="ARBA00022490"/>
    </source>
</evidence>
<reference evidence="7 8" key="1">
    <citation type="journal article" date="2021" name="J. Hered.">
        <title>A chromosome-level genome assembly of the parasitoid wasp, Cotesia glomerata (Hymenoptera: Braconidae).</title>
        <authorList>
            <person name="Pinto B.J."/>
            <person name="Weis J.J."/>
            <person name="Gamble T."/>
            <person name="Ode P.J."/>
            <person name="Paul R."/>
            <person name="Zaspel J.M."/>
        </authorList>
    </citation>
    <scope>NUCLEOTIDE SEQUENCE [LARGE SCALE GENOMIC DNA]</scope>
    <source>
        <strain evidence="7">CgM1</strain>
    </source>
</reference>
<comment type="subcellular location">
    <subcellularLocation>
        <location evidence="1">Cytoplasm</location>
        <location evidence="1">Cytoskeleton</location>
        <location evidence="1">Cilium axoneme</location>
    </subcellularLocation>
</comment>
<feature type="compositionally biased region" description="Acidic residues" evidence="6">
    <location>
        <begin position="341"/>
        <end position="362"/>
    </location>
</feature>
<dbReference type="GO" id="GO:0035082">
    <property type="term" value="P:axoneme assembly"/>
    <property type="evidence" value="ECO:0007669"/>
    <property type="project" value="TreeGrafter"/>
</dbReference>
<feature type="region of interest" description="Disordered" evidence="6">
    <location>
        <begin position="335"/>
        <end position="365"/>
    </location>
</feature>
<keyword evidence="2" id="KW-0963">Cytoplasm</keyword>
<evidence type="ECO:0000256" key="6">
    <source>
        <dbReference type="SAM" id="MobiDB-lite"/>
    </source>
</evidence>
<accession>A0AAV7J9R8</accession>
<dbReference type="GO" id="GO:0001534">
    <property type="term" value="C:radial spoke"/>
    <property type="evidence" value="ECO:0007669"/>
    <property type="project" value="InterPro"/>
</dbReference>
<dbReference type="InterPro" id="IPR006802">
    <property type="entry name" value="Radial_spoke"/>
</dbReference>
<evidence type="ECO:0000256" key="3">
    <source>
        <dbReference type="ARBA" id="ARBA00023069"/>
    </source>
</evidence>
<feature type="non-terminal residue" evidence="7">
    <location>
        <position position="472"/>
    </location>
</feature>
<feature type="compositionally biased region" description="Basic and acidic residues" evidence="6">
    <location>
        <begin position="461"/>
        <end position="472"/>
    </location>
</feature>
<feature type="region of interest" description="Disordered" evidence="6">
    <location>
        <begin position="450"/>
        <end position="472"/>
    </location>
</feature>
<dbReference type="AlphaFoldDB" id="A0AAV7J9R8"/>
<evidence type="ECO:0000313" key="8">
    <source>
        <dbReference type="Proteomes" id="UP000826195"/>
    </source>
</evidence>